<reference evidence="1 2" key="1">
    <citation type="submission" date="2014-09" db="EMBL/GenBank/DDBJ databases">
        <title>Genome sequence of Pseudomonas lutea strain DSM 17257T.</title>
        <authorList>
            <person name="Kwak Y."/>
            <person name="Shin J.-H."/>
        </authorList>
    </citation>
    <scope>NUCLEOTIDE SEQUENCE [LARGE SCALE GENOMIC DNA]</scope>
    <source>
        <strain evidence="1 2">DSM 17257</strain>
    </source>
</reference>
<dbReference type="InterPro" id="IPR011009">
    <property type="entry name" value="Kinase-like_dom_sf"/>
</dbReference>
<proteinExistence type="predicted"/>
<dbReference type="RefSeq" id="WP_037015874.1">
    <property type="nucleotide sequence ID" value="NZ_JRMB01000002.1"/>
</dbReference>
<protein>
    <submittedName>
        <fullName evidence="1">Toluene tolerance protein</fullName>
    </submittedName>
</protein>
<evidence type="ECO:0000313" key="2">
    <source>
        <dbReference type="Proteomes" id="UP000029719"/>
    </source>
</evidence>
<dbReference type="EMBL" id="JRMB01000002">
    <property type="protein sequence ID" value="KGF63877.1"/>
    <property type="molecule type" value="Genomic_DNA"/>
</dbReference>
<gene>
    <name evidence="1" type="ORF">LT42_18505</name>
</gene>
<dbReference type="AlphaFoldDB" id="A0A9X0EDK3"/>
<dbReference type="SUPFAM" id="SSF56112">
    <property type="entry name" value="Protein kinase-like (PK-like)"/>
    <property type="match status" value="1"/>
</dbReference>
<sequence>MHPLEHSAYLALRENATVLEADGSGDKVLLLEDGTILKLFRRKRLLSSALLFPYAQRFADNIDALKKRGVPCPDVIATYRISSISRDAVRYTPLPGLTIRQVLKQSGENAPLRAELGTFIANLHDRGVYFRSLHLGNVILTPESKLGLIDISDMKCQRRALSESKRLRNFQHLLRYKEDRAWLVDSDAGAAFVSAYTRGRSPHFTTRLQALLD</sequence>
<accession>A0A9X0EDK3</accession>
<comment type="caution">
    <text evidence="1">The sequence shown here is derived from an EMBL/GenBank/DDBJ whole genome shotgun (WGS) entry which is preliminary data.</text>
</comment>
<name>A0A9X0EDK3_9PSED</name>
<dbReference type="Proteomes" id="UP000029719">
    <property type="component" value="Unassembled WGS sequence"/>
</dbReference>
<evidence type="ECO:0000313" key="1">
    <source>
        <dbReference type="EMBL" id="KGF63877.1"/>
    </source>
</evidence>
<dbReference type="Pfam" id="PF06293">
    <property type="entry name" value="Kdo"/>
    <property type="match status" value="1"/>
</dbReference>
<dbReference type="OrthoDB" id="8534453at2"/>
<organism evidence="1 2">
    <name type="scientific">Pseudomonas lutea</name>
    <dbReference type="NCBI Taxonomy" id="243924"/>
    <lineage>
        <taxon>Bacteria</taxon>
        <taxon>Pseudomonadati</taxon>
        <taxon>Pseudomonadota</taxon>
        <taxon>Gammaproteobacteria</taxon>
        <taxon>Pseudomonadales</taxon>
        <taxon>Pseudomonadaceae</taxon>
        <taxon>Pseudomonas</taxon>
    </lineage>
</organism>